<sequence length="112" mass="11285">MGTIIDLIATVVAVVGLLVALGHDGYLLLLGSAAKKRAGGDPVARFVRGRWPIAVLATVGALIGLAFTGGGAFADIVGLLIGAGSGYAAAKSLQKTRKKFIDGPGYPELPGR</sequence>
<protein>
    <submittedName>
        <fullName evidence="2">Uncharacterized protein</fullName>
    </submittedName>
</protein>
<dbReference type="KEGG" id="atl:Athai_65070"/>
<accession>A0A7R7I0Y0</accession>
<dbReference type="AlphaFoldDB" id="A0A7R7I0Y0"/>
<dbReference type="RefSeq" id="WP_203964940.1">
    <property type="nucleotide sequence ID" value="NZ_AP023355.1"/>
</dbReference>
<keyword evidence="3" id="KW-1185">Reference proteome</keyword>
<feature type="transmembrane region" description="Helical" evidence="1">
    <location>
        <begin position="6"/>
        <end position="30"/>
    </location>
</feature>
<feature type="transmembrane region" description="Helical" evidence="1">
    <location>
        <begin position="51"/>
        <end position="67"/>
    </location>
</feature>
<reference evidence="2 3" key="1">
    <citation type="submission" date="2020-08" db="EMBL/GenBank/DDBJ databases">
        <title>Whole genome shotgun sequence of Actinocatenispora thailandica NBRC 105041.</title>
        <authorList>
            <person name="Komaki H."/>
            <person name="Tamura T."/>
        </authorList>
    </citation>
    <scope>NUCLEOTIDE SEQUENCE [LARGE SCALE GENOMIC DNA]</scope>
    <source>
        <strain evidence="2 3">NBRC 105041</strain>
    </source>
</reference>
<keyword evidence="1" id="KW-0472">Membrane</keyword>
<organism evidence="2 3">
    <name type="scientific">Actinocatenispora thailandica</name>
    <dbReference type="NCBI Taxonomy" id="227318"/>
    <lineage>
        <taxon>Bacteria</taxon>
        <taxon>Bacillati</taxon>
        <taxon>Actinomycetota</taxon>
        <taxon>Actinomycetes</taxon>
        <taxon>Micromonosporales</taxon>
        <taxon>Micromonosporaceae</taxon>
        <taxon>Actinocatenispora</taxon>
    </lineage>
</organism>
<keyword evidence="1" id="KW-0812">Transmembrane</keyword>
<keyword evidence="1" id="KW-1133">Transmembrane helix</keyword>
<evidence type="ECO:0000256" key="1">
    <source>
        <dbReference type="SAM" id="Phobius"/>
    </source>
</evidence>
<gene>
    <name evidence="2" type="ORF">Athai_65070</name>
</gene>
<dbReference type="Proteomes" id="UP000611640">
    <property type="component" value="Chromosome"/>
</dbReference>
<evidence type="ECO:0000313" key="2">
    <source>
        <dbReference type="EMBL" id="BCJ39004.1"/>
    </source>
</evidence>
<proteinExistence type="predicted"/>
<dbReference type="EMBL" id="AP023355">
    <property type="protein sequence ID" value="BCJ39004.1"/>
    <property type="molecule type" value="Genomic_DNA"/>
</dbReference>
<evidence type="ECO:0000313" key="3">
    <source>
        <dbReference type="Proteomes" id="UP000611640"/>
    </source>
</evidence>
<name>A0A7R7I0Y0_9ACTN</name>